<evidence type="ECO:0000313" key="9">
    <source>
        <dbReference type="Proteomes" id="UP001050691"/>
    </source>
</evidence>
<protein>
    <recommendedName>
        <fullName evidence="7">Phospholipid/glycerol acyltransferase domain-containing protein</fullName>
    </recommendedName>
</protein>
<feature type="domain" description="Phospholipid/glycerol acyltransferase" evidence="7">
    <location>
        <begin position="349"/>
        <end position="465"/>
    </location>
</feature>
<keyword evidence="5" id="KW-0472">Membrane</keyword>
<dbReference type="CDD" id="cd07989">
    <property type="entry name" value="LPLAT_AGPAT-like"/>
    <property type="match status" value="1"/>
</dbReference>
<dbReference type="PANTHER" id="PTHR40470:SF1">
    <property type="entry name" value="PHYTANOYL-COA DIOXYGENASE FAMILY PROTEIN (AFU_ORTHOLOGUE AFUA_2G15850)"/>
    <property type="match status" value="1"/>
</dbReference>
<dbReference type="EMBL" id="BPWL01000009">
    <property type="protein sequence ID" value="GJJ14264.1"/>
    <property type="molecule type" value="Genomic_DNA"/>
</dbReference>
<keyword evidence="4" id="KW-0443">Lipid metabolism</keyword>
<name>A0AAV5AI34_9AGAM</name>
<dbReference type="InterPro" id="IPR000872">
    <property type="entry name" value="Tafazzin"/>
</dbReference>
<dbReference type="Pfam" id="PF05721">
    <property type="entry name" value="PhyH"/>
    <property type="match status" value="1"/>
</dbReference>
<evidence type="ECO:0000256" key="3">
    <source>
        <dbReference type="ARBA" id="ARBA00022679"/>
    </source>
</evidence>
<dbReference type="Proteomes" id="UP001050691">
    <property type="component" value="Unassembled WGS sequence"/>
</dbReference>
<comment type="caution">
    <text evidence="8">The sequence shown here is derived from an EMBL/GenBank/DDBJ whole genome shotgun (WGS) entry which is preliminary data.</text>
</comment>
<dbReference type="GO" id="GO:0006644">
    <property type="term" value="P:phospholipid metabolic process"/>
    <property type="evidence" value="ECO:0007669"/>
    <property type="project" value="InterPro"/>
</dbReference>
<reference evidence="8" key="1">
    <citation type="submission" date="2021-10" db="EMBL/GenBank/DDBJ databases">
        <title>De novo Genome Assembly of Clathrus columnatus (Basidiomycota, Fungi) Using Illumina and Nanopore Sequence Data.</title>
        <authorList>
            <person name="Ogiso-Tanaka E."/>
            <person name="Itagaki H."/>
            <person name="Hosoya T."/>
            <person name="Hosaka K."/>
        </authorList>
    </citation>
    <scope>NUCLEOTIDE SEQUENCE</scope>
    <source>
        <strain evidence="8">MO-923</strain>
    </source>
</reference>
<evidence type="ECO:0000256" key="6">
    <source>
        <dbReference type="ARBA" id="ARBA00023315"/>
    </source>
</evidence>
<keyword evidence="9" id="KW-1185">Reference proteome</keyword>
<evidence type="ECO:0000259" key="7">
    <source>
        <dbReference type="SMART" id="SM00563"/>
    </source>
</evidence>
<comment type="similarity">
    <text evidence="2">Belongs to the taffazin family.</text>
</comment>
<keyword evidence="3" id="KW-0808">Transferase</keyword>
<evidence type="ECO:0000256" key="4">
    <source>
        <dbReference type="ARBA" id="ARBA00023098"/>
    </source>
</evidence>
<dbReference type="AlphaFoldDB" id="A0AAV5AI34"/>
<comment type="subcellular location">
    <subcellularLocation>
        <location evidence="1">Membrane</location>
    </subcellularLocation>
</comment>
<dbReference type="Pfam" id="PF01553">
    <property type="entry name" value="Acyltransferase"/>
    <property type="match status" value="1"/>
</dbReference>
<gene>
    <name evidence="8" type="ORF">Clacol_008528</name>
</gene>
<evidence type="ECO:0000313" key="8">
    <source>
        <dbReference type="EMBL" id="GJJ14264.1"/>
    </source>
</evidence>
<dbReference type="PRINTS" id="PR00979">
    <property type="entry name" value="TAFAZZIN"/>
</dbReference>
<dbReference type="GO" id="GO:0016746">
    <property type="term" value="F:acyltransferase activity"/>
    <property type="evidence" value="ECO:0007669"/>
    <property type="project" value="UniProtKB-KW"/>
</dbReference>
<dbReference type="Gene3D" id="2.60.120.620">
    <property type="entry name" value="q2cbj1_9rhob like domain"/>
    <property type="match status" value="1"/>
</dbReference>
<evidence type="ECO:0000256" key="2">
    <source>
        <dbReference type="ARBA" id="ARBA00010524"/>
    </source>
</evidence>
<dbReference type="GO" id="GO:0016020">
    <property type="term" value="C:membrane"/>
    <property type="evidence" value="ECO:0007669"/>
    <property type="project" value="UniProtKB-SubCell"/>
</dbReference>
<dbReference type="SUPFAM" id="SSF51197">
    <property type="entry name" value="Clavaminate synthase-like"/>
    <property type="match status" value="1"/>
</dbReference>
<keyword evidence="6" id="KW-0012">Acyltransferase</keyword>
<dbReference type="SMART" id="SM00563">
    <property type="entry name" value="PlsC"/>
    <property type="match status" value="1"/>
</dbReference>
<dbReference type="PANTHER" id="PTHR40470">
    <property type="entry name" value="PHYTANOYL-COA DIOXYGENASE FAMILY PROTEIN (AFU_ORTHOLOGUE AFUA_2G15850)"/>
    <property type="match status" value="1"/>
</dbReference>
<sequence length="551" mass="62861">MTVPVKPNLKEIYDREGYVIVPDLIEPSEFAALKDASSRVINETRSGNWPHRRTVGKQFPPYDINLPDSWGVQHVMHPDLQSPEFVRWYTGDRLCNVVKELMNCSDDDLQMELFNILINPESHDFALRWHRDDVKETATEEEEREALGKSHYGIQWNTALYDDSCLYIVPRSHKIIRSPEQRVHSSTMEAPQDPFDMPGAMQVHLKAGETVFYSNSILHCGTYNHHHTRATLHACVGDVRGGNVRATNVLQHGLDWIKTEKFTQTLPEGRAKNMWKKLIEMEKENGHKLEYSLEVSFKNRSFLSRLIVRTVGLSSKAFLRFLCADVKVVGLTRLLEEVEKIRIGKSKGLITVSNHISVMDEPLMWGVLPTSHILRARPYAFKRFFSEFFRQGQVLETVRGGGINQPAIDRSIELLNAGEWIHVFPEGKTTQPPHSNLSRLKWGIGRMLMETNNVPTILPIWLTGFDQVMDETRGFPRFLPRPGKKLSITVGDSEEIQARISEMLLLRKDFSDTDTIRSDLTAVIRDGLSGLGSKVSKEVGEQQLKKGKDEP</sequence>
<organism evidence="8 9">
    <name type="scientific">Clathrus columnatus</name>
    <dbReference type="NCBI Taxonomy" id="1419009"/>
    <lineage>
        <taxon>Eukaryota</taxon>
        <taxon>Fungi</taxon>
        <taxon>Dikarya</taxon>
        <taxon>Basidiomycota</taxon>
        <taxon>Agaricomycotina</taxon>
        <taxon>Agaricomycetes</taxon>
        <taxon>Phallomycetidae</taxon>
        <taxon>Phallales</taxon>
        <taxon>Clathraceae</taxon>
        <taxon>Clathrus</taxon>
    </lineage>
</organism>
<dbReference type="InterPro" id="IPR008775">
    <property type="entry name" value="Phytyl_CoA_dOase-like"/>
</dbReference>
<accession>A0AAV5AI34</accession>
<proteinExistence type="inferred from homology"/>
<evidence type="ECO:0000256" key="1">
    <source>
        <dbReference type="ARBA" id="ARBA00004370"/>
    </source>
</evidence>
<dbReference type="InterPro" id="IPR002123">
    <property type="entry name" value="Plipid/glycerol_acylTrfase"/>
</dbReference>
<dbReference type="SUPFAM" id="SSF69593">
    <property type="entry name" value="Glycerol-3-phosphate (1)-acyltransferase"/>
    <property type="match status" value="1"/>
</dbReference>
<evidence type="ECO:0000256" key="5">
    <source>
        <dbReference type="ARBA" id="ARBA00023136"/>
    </source>
</evidence>